<dbReference type="PRINTS" id="PR00260">
    <property type="entry name" value="CHEMTRNSDUCR"/>
</dbReference>
<dbReference type="OrthoDB" id="9814202at2"/>
<evidence type="ECO:0000259" key="9">
    <source>
        <dbReference type="PROSITE" id="PS50885"/>
    </source>
</evidence>
<organism evidence="10 11">
    <name type="scientific">Thalassospira alkalitolerans</name>
    <dbReference type="NCBI Taxonomy" id="1293890"/>
    <lineage>
        <taxon>Bacteria</taxon>
        <taxon>Pseudomonadati</taxon>
        <taxon>Pseudomonadota</taxon>
        <taxon>Alphaproteobacteria</taxon>
        <taxon>Rhodospirillales</taxon>
        <taxon>Thalassospiraceae</taxon>
        <taxon>Thalassospira</taxon>
    </lineage>
</organism>
<evidence type="ECO:0000256" key="6">
    <source>
        <dbReference type="SAM" id="Phobius"/>
    </source>
</evidence>
<dbReference type="GO" id="GO:0007165">
    <property type="term" value="P:signal transduction"/>
    <property type="evidence" value="ECO:0007669"/>
    <property type="project" value="UniProtKB-KW"/>
</dbReference>
<accession>A0A1Y2L8V7</accession>
<dbReference type="Pfam" id="PF12729">
    <property type="entry name" value="4HB_MCP_1"/>
    <property type="match status" value="1"/>
</dbReference>
<keyword evidence="3 5" id="KW-0807">Transducer</keyword>
<evidence type="ECO:0000259" key="8">
    <source>
        <dbReference type="PROSITE" id="PS50192"/>
    </source>
</evidence>
<feature type="domain" description="HAMP" evidence="9">
    <location>
        <begin position="214"/>
        <end position="267"/>
    </location>
</feature>
<evidence type="ECO:0000256" key="3">
    <source>
        <dbReference type="ARBA" id="ARBA00023224"/>
    </source>
</evidence>
<sequence length="563" mass="59783">MSASTKKSLTIRGRIILSIVLFLVCLMTLGVFSVLQLQAVNQSTEVIASNSKTVQIVQSMATLSQELRAVDALRHFAQDPVLRQELAAEGQLAYAKLSENWSRYIKTVSSEAEKELAGKFREAWLYFLAVEEEVTALDKAGEVKLADQVLMTDLADATQKFSDAMNEVLAYRVTTNQNALLQAQHLGDQTVVWIAAGLGIATVLCGLIGWYVISSVSSPIRTITRAMLRLADRDMTIEIPGVDRSDEIGGMAGAVQVFKDNMIEADRLAGEQQEAAEQRDQRSKNLEDLVRTFEGKITTLSKELASSSSVLEETSRGMTVTANHTGEQAGAVSAAAQRAGEGVQTVASAAEELSISIEEISRRVSESTKVADDAVNSARETDSIVSALSDDAKRIGEVVQMISDIAEQTNLLALNATIESARAGDAGKGFAVVAGEVKSLAQQTAKATDDIEQQINHIQNTTDQAVEAIKLITTSITEVSEIVVSIASAVEEQSAATSEIALNIQNVSVSTNEVSETIASVSEGAGLTGEAADKVLSASGGLARQADGLSAEVGTFVANVRAI</sequence>
<dbReference type="InterPro" id="IPR004089">
    <property type="entry name" value="MCPsignal_dom"/>
</dbReference>
<dbReference type="EMBL" id="JFKB01000018">
    <property type="protein sequence ID" value="OSQ44592.1"/>
    <property type="molecule type" value="Genomic_DNA"/>
</dbReference>
<dbReference type="SMART" id="SM00283">
    <property type="entry name" value="MA"/>
    <property type="match status" value="1"/>
</dbReference>
<protein>
    <recommendedName>
        <fullName evidence="12">Chemotaxis protein</fullName>
    </recommendedName>
</protein>
<dbReference type="InterPro" id="IPR024478">
    <property type="entry name" value="HlyB_4HB_MCP"/>
</dbReference>
<dbReference type="GO" id="GO:0004888">
    <property type="term" value="F:transmembrane signaling receptor activity"/>
    <property type="evidence" value="ECO:0007669"/>
    <property type="project" value="InterPro"/>
</dbReference>
<evidence type="ECO:0000256" key="2">
    <source>
        <dbReference type="ARBA" id="ARBA00022519"/>
    </source>
</evidence>
<feature type="domain" description="Methyl-accepting transducer" evidence="7">
    <location>
        <begin position="307"/>
        <end position="533"/>
    </location>
</feature>
<evidence type="ECO:0000256" key="4">
    <source>
        <dbReference type="ARBA" id="ARBA00029447"/>
    </source>
</evidence>
<comment type="subcellular location">
    <subcellularLocation>
        <location evidence="1">Cell inner membrane</location>
        <topology evidence="1">Multi-pass membrane protein</topology>
    </subcellularLocation>
</comment>
<keyword evidence="2" id="KW-1003">Cell membrane</keyword>
<dbReference type="Pfam" id="PF00672">
    <property type="entry name" value="HAMP"/>
    <property type="match status" value="1"/>
</dbReference>
<keyword evidence="6" id="KW-0812">Transmembrane</keyword>
<dbReference type="PANTHER" id="PTHR32089">
    <property type="entry name" value="METHYL-ACCEPTING CHEMOTAXIS PROTEIN MCPB"/>
    <property type="match status" value="1"/>
</dbReference>
<reference evidence="10 11" key="1">
    <citation type="submission" date="2014-03" db="EMBL/GenBank/DDBJ databases">
        <title>The draft genome sequence of Thalassospira alkalitolerans JCM 18968.</title>
        <authorList>
            <person name="Lai Q."/>
            <person name="Shao Z."/>
        </authorList>
    </citation>
    <scope>NUCLEOTIDE SEQUENCE [LARGE SCALE GENOMIC DNA]</scope>
    <source>
        <strain evidence="10 11">JCM 18968</strain>
    </source>
</reference>
<dbReference type="GO" id="GO:0006935">
    <property type="term" value="P:chemotaxis"/>
    <property type="evidence" value="ECO:0007669"/>
    <property type="project" value="InterPro"/>
</dbReference>
<keyword evidence="11" id="KW-1185">Reference proteome</keyword>
<dbReference type="PROSITE" id="PS50192">
    <property type="entry name" value="T_SNARE"/>
    <property type="match status" value="1"/>
</dbReference>
<evidence type="ECO:0000259" key="7">
    <source>
        <dbReference type="PROSITE" id="PS50111"/>
    </source>
</evidence>
<evidence type="ECO:0000256" key="1">
    <source>
        <dbReference type="ARBA" id="ARBA00004429"/>
    </source>
</evidence>
<comment type="similarity">
    <text evidence="4">Belongs to the methyl-accepting chemotaxis (MCP) protein family.</text>
</comment>
<evidence type="ECO:0008006" key="12">
    <source>
        <dbReference type="Google" id="ProtNLM"/>
    </source>
</evidence>
<gene>
    <name evidence="10" type="ORF">TALK_18590</name>
</gene>
<feature type="domain" description="T-SNARE coiled-coil homology" evidence="8">
    <location>
        <begin position="459"/>
        <end position="521"/>
    </location>
</feature>
<comment type="caution">
    <text evidence="10">The sequence shown here is derived from an EMBL/GenBank/DDBJ whole genome shotgun (WGS) entry which is preliminary data.</text>
</comment>
<proteinExistence type="inferred from homology"/>
<feature type="transmembrane region" description="Helical" evidence="6">
    <location>
        <begin position="191"/>
        <end position="213"/>
    </location>
</feature>
<dbReference type="Proteomes" id="UP000193396">
    <property type="component" value="Unassembled WGS sequence"/>
</dbReference>
<dbReference type="InterPro" id="IPR004090">
    <property type="entry name" value="Chemotax_Me-accpt_rcpt"/>
</dbReference>
<keyword evidence="6" id="KW-1133">Transmembrane helix</keyword>
<dbReference type="InterPro" id="IPR003660">
    <property type="entry name" value="HAMP_dom"/>
</dbReference>
<name>A0A1Y2L8V7_9PROT</name>
<evidence type="ECO:0000313" key="11">
    <source>
        <dbReference type="Proteomes" id="UP000193396"/>
    </source>
</evidence>
<dbReference type="AlphaFoldDB" id="A0A1Y2L8V7"/>
<dbReference type="Gene3D" id="1.10.287.950">
    <property type="entry name" value="Methyl-accepting chemotaxis protein"/>
    <property type="match status" value="1"/>
</dbReference>
<evidence type="ECO:0000313" key="10">
    <source>
        <dbReference type="EMBL" id="OSQ44592.1"/>
    </source>
</evidence>
<keyword evidence="2" id="KW-0997">Cell inner membrane</keyword>
<dbReference type="PROSITE" id="PS50885">
    <property type="entry name" value="HAMP"/>
    <property type="match status" value="1"/>
</dbReference>
<dbReference type="GO" id="GO:0005886">
    <property type="term" value="C:plasma membrane"/>
    <property type="evidence" value="ECO:0007669"/>
    <property type="project" value="UniProtKB-SubCell"/>
</dbReference>
<dbReference type="SMART" id="SM00304">
    <property type="entry name" value="HAMP"/>
    <property type="match status" value="1"/>
</dbReference>
<dbReference type="PROSITE" id="PS50111">
    <property type="entry name" value="CHEMOTAXIS_TRANSDUC_2"/>
    <property type="match status" value="1"/>
</dbReference>
<dbReference type="RefSeq" id="WP_085620662.1">
    <property type="nucleotide sequence ID" value="NZ_CAXBPE010000008.1"/>
</dbReference>
<dbReference type="SUPFAM" id="SSF58104">
    <property type="entry name" value="Methyl-accepting chemotaxis protein (MCP) signaling domain"/>
    <property type="match status" value="1"/>
</dbReference>
<keyword evidence="6" id="KW-0472">Membrane</keyword>
<dbReference type="Pfam" id="PF00015">
    <property type="entry name" value="MCPsignal"/>
    <property type="match status" value="1"/>
</dbReference>
<dbReference type="Gene3D" id="6.10.340.10">
    <property type="match status" value="1"/>
</dbReference>
<evidence type="ECO:0000256" key="5">
    <source>
        <dbReference type="PROSITE-ProRule" id="PRU00284"/>
    </source>
</evidence>
<dbReference type="InterPro" id="IPR000727">
    <property type="entry name" value="T_SNARE_dom"/>
</dbReference>
<dbReference type="PANTHER" id="PTHR32089:SF112">
    <property type="entry name" value="LYSOZYME-LIKE PROTEIN-RELATED"/>
    <property type="match status" value="1"/>
</dbReference>
<feature type="transmembrane region" description="Helical" evidence="6">
    <location>
        <begin position="15"/>
        <end position="35"/>
    </location>
</feature>
<dbReference type="STRING" id="1293890.TALK_18590"/>